<evidence type="ECO:0000256" key="2">
    <source>
        <dbReference type="ARBA" id="ARBA00004236"/>
    </source>
</evidence>
<dbReference type="PANTHER" id="PTHR30576">
    <property type="entry name" value="COLANIC BIOSYNTHESIS UDP-GLUCOSE LIPID CARRIER TRANSFERASE"/>
    <property type="match status" value="1"/>
</dbReference>
<protein>
    <submittedName>
        <fullName evidence="11">Undecaprenyl-phosphate galactose phosphotransferase WbaP</fullName>
    </submittedName>
</protein>
<dbReference type="InterPro" id="IPR017475">
    <property type="entry name" value="EPS_sugar_tfrase"/>
</dbReference>
<keyword evidence="5" id="KW-0808">Transferase</keyword>
<evidence type="ECO:0000256" key="6">
    <source>
        <dbReference type="ARBA" id="ARBA00022692"/>
    </source>
</evidence>
<evidence type="ECO:0000256" key="7">
    <source>
        <dbReference type="ARBA" id="ARBA00022989"/>
    </source>
</evidence>
<dbReference type="Pfam" id="PF02397">
    <property type="entry name" value="Bac_transf"/>
    <property type="match status" value="1"/>
</dbReference>
<keyword evidence="6 9" id="KW-0812">Transmembrane</keyword>
<evidence type="ECO:0000256" key="1">
    <source>
        <dbReference type="ARBA" id="ARBA00004141"/>
    </source>
</evidence>
<comment type="caution">
    <text evidence="11">The sequence shown here is derived from an EMBL/GenBank/DDBJ whole genome shotgun (WGS) entry which is preliminary data.</text>
</comment>
<dbReference type="InterPro" id="IPR003362">
    <property type="entry name" value="Bact_transf"/>
</dbReference>
<sequence length="470" mass="53271">MLTDLGVLWCCFVAGRLPAWLRGEATLPQALNVWWADNGQLRLTLFMVIALAMIGWMGAVQGHYTAHRRKPWWGEARQIIQVVICAALIDAMIIYTAQWPLSRLWTGATWLLILVSLPLARLAIRQRLLRAGLLTQPYVLIGHPDDVEKAATALASEPLLGYHPVAVVCPHPGERLVAFKNGHVVAPTALTPAVREFLARPGDYQLVGVLGIRDNNWLRELSQELMHTRDDLVMVPALGDLPMYGMEVSHLFSHDVLFLRARNNLHRRGPQFLKRTMDIVGSASLLLVLSPLFAYFAWKISRDGGSPFFGHVRVGQHGKPFKCYKFRSMVVNAQEELKKLLASDPAARAEWERDFKLRNDPRISKIGAFLRRTSLDELPQLWNVLVGEMSLVGPRPLIHDELARYGKDVVYYLTSRPGMTGLWQVSGRSDTTYGSRIRFDAWYVRNWSLWYDLVIMLRTVRVVLKQEGAV</sequence>
<dbReference type="RefSeq" id="WP_382170908.1">
    <property type="nucleotide sequence ID" value="NZ_JBHRXX010000001.1"/>
</dbReference>
<dbReference type="InterPro" id="IPR017472">
    <property type="entry name" value="Undecaprenyl-P_galact_Ptfrase"/>
</dbReference>
<keyword evidence="7 9" id="KW-1133">Transmembrane helix</keyword>
<comment type="subcellular location">
    <subcellularLocation>
        <location evidence="2">Cell membrane</location>
    </subcellularLocation>
    <subcellularLocation>
        <location evidence="1">Membrane</location>
        <topology evidence="1">Multi-pass membrane protein</topology>
    </subcellularLocation>
</comment>
<keyword evidence="4" id="KW-1003">Cell membrane</keyword>
<dbReference type="PANTHER" id="PTHR30576:SF4">
    <property type="entry name" value="UNDECAPRENYL-PHOSPHATE GALACTOSE PHOSPHOTRANSFERASE"/>
    <property type="match status" value="1"/>
</dbReference>
<evidence type="ECO:0000256" key="8">
    <source>
        <dbReference type="ARBA" id="ARBA00023136"/>
    </source>
</evidence>
<gene>
    <name evidence="11" type="primary">wbaP</name>
    <name evidence="11" type="ORF">ACFOPI_00180</name>
</gene>
<feature type="transmembrane region" description="Helical" evidence="9">
    <location>
        <begin position="277"/>
        <end position="298"/>
    </location>
</feature>
<evidence type="ECO:0000256" key="9">
    <source>
        <dbReference type="SAM" id="Phobius"/>
    </source>
</evidence>
<evidence type="ECO:0000256" key="5">
    <source>
        <dbReference type="ARBA" id="ARBA00022679"/>
    </source>
</evidence>
<feature type="transmembrane region" description="Helical" evidence="9">
    <location>
        <begin position="79"/>
        <end position="98"/>
    </location>
</feature>
<comment type="similarity">
    <text evidence="3">Belongs to the bacterial sugar transferase family.</text>
</comment>
<keyword evidence="8 9" id="KW-0472">Membrane</keyword>
<dbReference type="Proteomes" id="UP001595729">
    <property type="component" value="Unassembled WGS sequence"/>
</dbReference>
<feature type="domain" description="Bacterial sugar transferase" evidence="10">
    <location>
        <begin position="274"/>
        <end position="465"/>
    </location>
</feature>
<dbReference type="NCBIfam" id="TIGR03025">
    <property type="entry name" value="EPS_sugtrans"/>
    <property type="match status" value="1"/>
</dbReference>
<evidence type="ECO:0000313" key="11">
    <source>
        <dbReference type="EMBL" id="MFC3681985.1"/>
    </source>
</evidence>
<feature type="transmembrane region" description="Helical" evidence="9">
    <location>
        <begin position="104"/>
        <end position="124"/>
    </location>
</feature>
<evidence type="ECO:0000313" key="12">
    <source>
        <dbReference type="Proteomes" id="UP001595729"/>
    </source>
</evidence>
<organism evidence="11 12">
    <name type="scientific">Hydrogenophaga luteola</name>
    <dbReference type="NCBI Taxonomy" id="1591122"/>
    <lineage>
        <taxon>Bacteria</taxon>
        <taxon>Pseudomonadati</taxon>
        <taxon>Pseudomonadota</taxon>
        <taxon>Betaproteobacteria</taxon>
        <taxon>Burkholderiales</taxon>
        <taxon>Comamonadaceae</taxon>
        <taxon>Hydrogenophaga</taxon>
    </lineage>
</organism>
<feature type="transmembrane region" description="Helical" evidence="9">
    <location>
        <begin position="39"/>
        <end position="59"/>
    </location>
</feature>
<reference evidence="12" key="1">
    <citation type="journal article" date="2019" name="Int. J. Syst. Evol. Microbiol.">
        <title>The Global Catalogue of Microorganisms (GCM) 10K type strain sequencing project: providing services to taxonomists for standard genome sequencing and annotation.</title>
        <authorList>
            <consortium name="The Broad Institute Genomics Platform"/>
            <consortium name="The Broad Institute Genome Sequencing Center for Infectious Disease"/>
            <person name="Wu L."/>
            <person name="Ma J."/>
        </authorList>
    </citation>
    <scope>NUCLEOTIDE SEQUENCE [LARGE SCALE GENOMIC DNA]</scope>
    <source>
        <strain evidence="12">KCTC 42501</strain>
    </source>
</reference>
<evidence type="ECO:0000259" key="10">
    <source>
        <dbReference type="Pfam" id="PF02397"/>
    </source>
</evidence>
<proteinExistence type="inferred from homology"/>
<evidence type="ECO:0000256" key="3">
    <source>
        <dbReference type="ARBA" id="ARBA00006464"/>
    </source>
</evidence>
<dbReference type="EMBL" id="JBHRXX010000001">
    <property type="protein sequence ID" value="MFC3681985.1"/>
    <property type="molecule type" value="Genomic_DNA"/>
</dbReference>
<accession>A0ABV7VXG2</accession>
<keyword evidence="12" id="KW-1185">Reference proteome</keyword>
<name>A0ABV7VXG2_9BURK</name>
<evidence type="ECO:0000256" key="4">
    <source>
        <dbReference type="ARBA" id="ARBA00022475"/>
    </source>
</evidence>
<dbReference type="NCBIfam" id="TIGR03022">
    <property type="entry name" value="WbaP_sugtrans"/>
    <property type="match status" value="1"/>
</dbReference>